<dbReference type="EMBL" id="VOQR01000001">
    <property type="protein sequence ID" value="TXC72728.1"/>
    <property type="molecule type" value="Genomic_DNA"/>
</dbReference>
<dbReference type="Pfam" id="PF22391">
    <property type="entry name" value="DUF6975"/>
    <property type="match status" value="1"/>
</dbReference>
<comment type="caution">
    <text evidence="1">The sequence shown here is derived from an EMBL/GenBank/DDBJ whole genome shotgun (WGS) entry which is preliminary data.</text>
</comment>
<dbReference type="AlphaFoldDB" id="A0A5C6UNJ0"/>
<proteinExistence type="predicted"/>
<protein>
    <submittedName>
        <fullName evidence="1">Uncharacterized protein</fullName>
    </submittedName>
</protein>
<sequence length="221" mass="23058">MISQTASNGAHASAWDLVVRLAEADGSASHPHMLRLVRGAPAQRNLSDAVHALCAVHGDHPGMVEDALTRDAQPAAHDWLAAAARGFAAERAYLAQLLVAVGPLPSTPGQSETASALVGERHALEMLARSDRAGCASGAVAALLHDWGPIRRVLDVAAMRFGVDVSRSAFPAEEDTARIVTALGGSPGTERAVSFGAQQLFAQHRGLWSLLEARASARGDL</sequence>
<gene>
    <name evidence="1" type="ORF">FSB78_03410</name>
</gene>
<evidence type="ECO:0000313" key="2">
    <source>
        <dbReference type="Proteomes" id="UP000321250"/>
    </source>
</evidence>
<keyword evidence="2" id="KW-1185">Reference proteome</keyword>
<name>A0A5C6UNJ0_9SPHN</name>
<dbReference type="OrthoDB" id="7468483at2"/>
<organism evidence="1 2">
    <name type="scientific">Sphingomonas ginsenosidivorax</name>
    <dbReference type="NCBI Taxonomy" id="862135"/>
    <lineage>
        <taxon>Bacteria</taxon>
        <taxon>Pseudomonadati</taxon>
        <taxon>Pseudomonadota</taxon>
        <taxon>Alphaproteobacteria</taxon>
        <taxon>Sphingomonadales</taxon>
        <taxon>Sphingomonadaceae</taxon>
        <taxon>Sphingomonas</taxon>
    </lineage>
</organism>
<reference evidence="1 2" key="1">
    <citation type="journal article" date="2013" name="Antonie Van Leeuwenhoek">
        <title>Sphingomonas ginsenosidivorax sp. nov., with the ability to transform ginsenosides.</title>
        <authorList>
            <person name="Jin X.F."/>
            <person name="Kim J.K."/>
            <person name="Liu Q.M."/>
            <person name="Kang M.S."/>
            <person name="He D."/>
            <person name="Jin F.X."/>
            <person name="Kim S.C."/>
            <person name="Im W.T."/>
        </authorList>
    </citation>
    <scope>NUCLEOTIDE SEQUENCE [LARGE SCALE GENOMIC DNA]</scope>
    <source>
        <strain evidence="1 2">KHI67</strain>
    </source>
</reference>
<evidence type="ECO:0000313" key="1">
    <source>
        <dbReference type="EMBL" id="TXC72728.1"/>
    </source>
</evidence>
<dbReference type="InterPro" id="IPR054248">
    <property type="entry name" value="DUF6975"/>
</dbReference>
<accession>A0A5C6UNJ0</accession>
<dbReference type="Proteomes" id="UP000321250">
    <property type="component" value="Unassembled WGS sequence"/>
</dbReference>